<evidence type="ECO:0000313" key="3">
    <source>
        <dbReference type="EMBL" id="SOY31747.1"/>
    </source>
</evidence>
<feature type="transmembrane region" description="Helical" evidence="1">
    <location>
        <begin position="108"/>
        <end position="127"/>
    </location>
</feature>
<keyword evidence="3" id="KW-0808">Transferase</keyword>
<dbReference type="GO" id="GO:0016301">
    <property type="term" value="F:kinase activity"/>
    <property type="evidence" value="ECO:0007669"/>
    <property type="project" value="UniProtKB-KW"/>
</dbReference>
<dbReference type="PANTHER" id="PTHR40448:SF1">
    <property type="entry name" value="TWO-COMPONENT SENSOR HISTIDINE KINASE"/>
    <property type="match status" value="1"/>
</dbReference>
<sequence length="426" mass="48344">MLLSYLLAATDEQAAWNRLKKLPALFLSPVIAIFTSIGLGVVIPEFGLLRYVISSVMILAMCTLWVMWAWRWDFWRAFSSVCMAAILQVATSALTQISFLMFPSGLRLDLGAMAVSLLLSIAAAFLLKRLGFGAWFRLLLEDQANLRRTAVLVFVMEVSMETFLILQNGVQGYYLAAYYFLVIVSVLVIIGLIIYLAHRFDDSRTLQMQRDIIAQQQLYEQSLEDIRREMCSFRHDYKNLLAGLSHQTEEGELDALHSSMAELDEDFDRHLGEKIRLSVQIGNLRLPPVRSLLLSKLTDMRKKGVEYHLEVLYPVETISINVWDFVRCLGILTDNAIEAALDAEWPWVEIILLVQGRTLSLRVSNSYTNTIDPEKIWKDGWSTKGAGRGLGLSGYRRILENYPNVSIGTSWEDGVFVQELTAEDRA</sequence>
<gene>
    <name evidence="3" type="ORF">AMURIS_04495</name>
</gene>
<evidence type="ECO:0000313" key="4">
    <source>
        <dbReference type="Proteomes" id="UP000236311"/>
    </source>
</evidence>
<proteinExistence type="predicted"/>
<dbReference type="Proteomes" id="UP000236311">
    <property type="component" value="Unassembled WGS sequence"/>
</dbReference>
<name>A0A2K4ZMN4_9FIRM</name>
<evidence type="ECO:0000259" key="2">
    <source>
        <dbReference type="Pfam" id="PF14501"/>
    </source>
</evidence>
<protein>
    <submittedName>
        <fullName evidence="3">Sensory histidine kinase DcuS</fullName>
    </submittedName>
</protein>
<dbReference type="InterPro" id="IPR036890">
    <property type="entry name" value="HATPase_C_sf"/>
</dbReference>
<keyword evidence="4" id="KW-1185">Reference proteome</keyword>
<feature type="transmembrane region" description="Helical" evidence="1">
    <location>
        <begin position="24"/>
        <end position="43"/>
    </location>
</feature>
<feature type="transmembrane region" description="Helical" evidence="1">
    <location>
        <begin position="77"/>
        <end position="102"/>
    </location>
</feature>
<keyword evidence="1" id="KW-0812">Transmembrane</keyword>
<keyword evidence="1" id="KW-0472">Membrane</keyword>
<evidence type="ECO:0000256" key="1">
    <source>
        <dbReference type="SAM" id="Phobius"/>
    </source>
</evidence>
<dbReference type="Pfam" id="PF14501">
    <property type="entry name" value="HATPase_c_5"/>
    <property type="match status" value="1"/>
</dbReference>
<keyword evidence="3" id="KW-0418">Kinase</keyword>
<feature type="transmembrane region" description="Helical" evidence="1">
    <location>
        <begin position="178"/>
        <end position="198"/>
    </location>
</feature>
<dbReference type="GO" id="GO:0042802">
    <property type="term" value="F:identical protein binding"/>
    <property type="evidence" value="ECO:0007669"/>
    <property type="project" value="TreeGrafter"/>
</dbReference>
<dbReference type="AlphaFoldDB" id="A0A2K4ZMN4"/>
<dbReference type="SUPFAM" id="SSF55874">
    <property type="entry name" value="ATPase domain of HSP90 chaperone/DNA topoisomerase II/histidine kinase"/>
    <property type="match status" value="1"/>
</dbReference>
<accession>A0A2K4ZMN4</accession>
<keyword evidence="1" id="KW-1133">Transmembrane helix</keyword>
<feature type="transmembrane region" description="Helical" evidence="1">
    <location>
        <begin position="49"/>
        <end position="70"/>
    </location>
</feature>
<reference evidence="3 4" key="1">
    <citation type="submission" date="2018-01" db="EMBL/GenBank/DDBJ databases">
        <authorList>
            <person name="Gaut B.S."/>
            <person name="Morton B.R."/>
            <person name="Clegg M.T."/>
            <person name="Duvall M.R."/>
        </authorList>
    </citation>
    <scope>NUCLEOTIDE SEQUENCE [LARGE SCALE GENOMIC DNA]</scope>
    <source>
        <strain evidence="3">GP69</strain>
    </source>
</reference>
<organism evidence="3 4">
    <name type="scientific">Acetatifactor muris</name>
    <dbReference type="NCBI Taxonomy" id="879566"/>
    <lineage>
        <taxon>Bacteria</taxon>
        <taxon>Bacillati</taxon>
        <taxon>Bacillota</taxon>
        <taxon>Clostridia</taxon>
        <taxon>Lachnospirales</taxon>
        <taxon>Lachnospiraceae</taxon>
        <taxon>Acetatifactor</taxon>
    </lineage>
</organism>
<dbReference type="Gene3D" id="3.30.565.10">
    <property type="entry name" value="Histidine kinase-like ATPase, C-terminal domain"/>
    <property type="match status" value="1"/>
</dbReference>
<dbReference type="EMBL" id="OFSM01000030">
    <property type="protein sequence ID" value="SOY31747.1"/>
    <property type="molecule type" value="Genomic_DNA"/>
</dbReference>
<dbReference type="InterPro" id="IPR032834">
    <property type="entry name" value="NatK-like_C"/>
</dbReference>
<dbReference type="PANTHER" id="PTHR40448">
    <property type="entry name" value="TWO-COMPONENT SENSOR HISTIDINE KINASE"/>
    <property type="match status" value="1"/>
</dbReference>
<feature type="domain" description="Sensor histidine kinase NatK-like C-terminal" evidence="2">
    <location>
        <begin position="321"/>
        <end position="421"/>
    </location>
</feature>
<feature type="transmembrane region" description="Helical" evidence="1">
    <location>
        <begin position="148"/>
        <end position="166"/>
    </location>
</feature>